<evidence type="ECO:0000313" key="10">
    <source>
        <dbReference type="EMBL" id="ACP23595.1"/>
    </source>
</evidence>
<feature type="domain" description="RNA polymerase sigma-70 region 2" evidence="8">
    <location>
        <begin position="25"/>
        <end position="92"/>
    </location>
</feature>
<dbReference type="GO" id="GO:0006352">
    <property type="term" value="P:DNA-templated transcription initiation"/>
    <property type="evidence" value="ECO:0007669"/>
    <property type="project" value="InterPro"/>
</dbReference>
<dbReference type="SUPFAM" id="SSF88946">
    <property type="entry name" value="Sigma2 domain of RNA polymerase sigma factors"/>
    <property type="match status" value="1"/>
</dbReference>
<gene>
    <name evidence="10" type="ordered locus">NGR_b21500</name>
</gene>
<dbReference type="CDD" id="cd06171">
    <property type="entry name" value="Sigma70_r4"/>
    <property type="match status" value="1"/>
</dbReference>
<dbReference type="PATRIC" id="fig|394.7.peg.2573"/>
<dbReference type="InterPro" id="IPR013324">
    <property type="entry name" value="RNA_pol_sigma_r3/r4-like"/>
</dbReference>
<dbReference type="InterPro" id="IPR007627">
    <property type="entry name" value="RNA_pol_sigma70_r2"/>
</dbReference>
<proteinExistence type="inferred from homology"/>
<dbReference type="RefSeq" id="WP_015888212.1">
    <property type="nucleotide sequence ID" value="NC_012586.1"/>
</dbReference>
<dbReference type="InterPro" id="IPR036388">
    <property type="entry name" value="WH-like_DNA-bd_sf"/>
</dbReference>
<accession>C3KMI0</accession>
<evidence type="ECO:0000256" key="4">
    <source>
        <dbReference type="ARBA" id="ARBA00023125"/>
    </source>
</evidence>
<evidence type="ECO:0000313" key="11">
    <source>
        <dbReference type="Proteomes" id="UP000001054"/>
    </source>
</evidence>
<dbReference type="GO" id="GO:0016987">
    <property type="term" value="F:sigma factor activity"/>
    <property type="evidence" value="ECO:0007669"/>
    <property type="project" value="UniProtKB-KW"/>
</dbReference>
<dbReference type="InterPro" id="IPR014284">
    <property type="entry name" value="RNA_pol_sigma-70_dom"/>
</dbReference>
<name>C3KMI0_SINFN</name>
<dbReference type="PROSITE" id="PS01063">
    <property type="entry name" value="SIGMA70_ECF"/>
    <property type="match status" value="1"/>
</dbReference>
<evidence type="ECO:0000256" key="6">
    <source>
        <dbReference type="RuleBase" id="RU000716"/>
    </source>
</evidence>
<dbReference type="Pfam" id="PF04542">
    <property type="entry name" value="Sigma70_r2"/>
    <property type="match status" value="1"/>
</dbReference>
<dbReference type="SUPFAM" id="SSF88659">
    <property type="entry name" value="Sigma3 and sigma4 domains of RNA polymerase sigma factors"/>
    <property type="match status" value="1"/>
</dbReference>
<evidence type="ECO:0000256" key="5">
    <source>
        <dbReference type="ARBA" id="ARBA00023163"/>
    </source>
</evidence>
<evidence type="ECO:0000259" key="9">
    <source>
        <dbReference type="Pfam" id="PF08281"/>
    </source>
</evidence>
<evidence type="ECO:0000256" key="2">
    <source>
        <dbReference type="ARBA" id="ARBA00023015"/>
    </source>
</evidence>
<dbReference type="EMBL" id="CP000874">
    <property type="protein sequence ID" value="ACP23595.1"/>
    <property type="molecule type" value="Genomic_DNA"/>
</dbReference>
<evidence type="ECO:0000256" key="3">
    <source>
        <dbReference type="ARBA" id="ARBA00023082"/>
    </source>
</evidence>
<dbReference type="InterPro" id="IPR013249">
    <property type="entry name" value="RNA_pol_sigma70_r4_t2"/>
</dbReference>
<feature type="domain" description="RNA polymerase sigma factor 70 region 4 type 2" evidence="9">
    <location>
        <begin position="128"/>
        <end position="176"/>
    </location>
</feature>
<feature type="region of interest" description="Disordered" evidence="7">
    <location>
        <begin position="221"/>
        <end position="242"/>
    </location>
</feature>
<dbReference type="Proteomes" id="UP000001054">
    <property type="component" value="Plasmid pNGR234b"/>
</dbReference>
<dbReference type="InterPro" id="IPR000838">
    <property type="entry name" value="RNA_pol_sigma70_ECF_CS"/>
</dbReference>
<organism evidence="10 11">
    <name type="scientific">Sinorhizobium fredii (strain NBRC 101917 / NGR234)</name>
    <dbReference type="NCBI Taxonomy" id="394"/>
    <lineage>
        <taxon>Bacteria</taxon>
        <taxon>Pseudomonadati</taxon>
        <taxon>Pseudomonadota</taxon>
        <taxon>Alphaproteobacteria</taxon>
        <taxon>Hyphomicrobiales</taxon>
        <taxon>Rhizobiaceae</taxon>
        <taxon>Sinorhizobium/Ensifer group</taxon>
        <taxon>Sinorhizobium</taxon>
    </lineage>
</organism>
<evidence type="ECO:0000259" key="8">
    <source>
        <dbReference type="Pfam" id="PF04542"/>
    </source>
</evidence>
<dbReference type="OrthoDB" id="9780326at2"/>
<evidence type="ECO:0000256" key="1">
    <source>
        <dbReference type="ARBA" id="ARBA00010641"/>
    </source>
</evidence>
<dbReference type="GO" id="GO:0003677">
    <property type="term" value="F:DNA binding"/>
    <property type="evidence" value="ECO:0007669"/>
    <property type="project" value="UniProtKB-KW"/>
</dbReference>
<evidence type="ECO:0000256" key="7">
    <source>
        <dbReference type="SAM" id="MobiDB-lite"/>
    </source>
</evidence>
<keyword evidence="11" id="KW-1185">Reference proteome</keyword>
<geneLocation type="plasmid" evidence="11">
    <name>sym pNGR234b</name>
</geneLocation>
<keyword evidence="10" id="KW-0614">Plasmid</keyword>
<keyword evidence="2 6" id="KW-0805">Transcription regulation</keyword>
<protein>
    <recommendedName>
        <fullName evidence="6">RNA polymerase sigma factor</fullName>
    </recommendedName>
</protein>
<dbReference type="InterPro" id="IPR039425">
    <property type="entry name" value="RNA_pol_sigma-70-like"/>
</dbReference>
<dbReference type="NCBIfam" id="NF008888">
    <property type="entry name" value="PRK11922.1"/>
    <property type="match status" value="1"/>
</dbReference>
<dbReference type="InterPro" id="IPR013325">
    <property type="entry name" value="RNA_pol_sigma_r2"/>
</dbReference>
<keyword evidence="4 6" id="KW-0238">DNA-binding</keyword>
<feature type="compositionally biased region" description="Basic residues" evidence="7">
    <location>
        <begin position="230"/>
        <end position="242"/>
    </location>
</feature>
<dbReference type="NCBIfam" id="TIGR02937">
    <property type="entry name" value="sigma70-ECF"/>
    <property type="match status" value="1"/>
</dbReference>
<dbReference type="AlphaFoldDB" id="C3KMI0"/>
<keyword evidence="5 6" id="KW-0804">Transcription</keyword>
<dbReference type="Pfam" id="PF08281">
    <property type="entry name" value="Sigma70_r4_2"/>
    <property type="match status" value="1"/>
</dbReference>
<dbReference type="PANTHER" id="PTHR43133">
    <property type="entry name" value="RNA POLYMERASE ECF-TYPE SIGMA FACTO"/>
    <property type="match status" value="1"/>
</dbReference>
<dbReference type="Gene3D" id="1.10.1740.10">
    <property type="match status" value="1"/>
</dbReference>
<keyword evidence="3 6" id="KW-0731">Sigma factor</keyword>
<dbReference type="Gene3D" id="1.10.10.10">
    <property type="entry name" value="Winged helix-like DNA-binding domain superfamily/Winged helix DNA-binding domain"/>
    <property type="match status" value="1"/>
</dbReference>
<sequence length="242" mass="27732">MPIAENHRPLDSSRSRPDLAAFRALMQSHNRKLYRIARSIVRNNSDAEDVLQEAYVRAFTHFPEFRGDAAITTWLARIVINEALGRLRKSRRQMRLAETHQAEIIAFPLNSDGSDPEKTMAQRQILDLVEKLTDHLPDVYRSVFVLRVIEGLNNEETASLLGLKPETVRTRLHRARHLLKEQLEKQIGPVLLDAFPFAGKRCERLTEAVLARISPELPDGDGKYTGTFRATKHPKRVNRKRS</sequence>
<comment type="similarity">
    <text evidence="1 6">Belongs to the sigma-70 factor family. ECF subfamily.</text>
</comment>
<dbReference type="KEGG" id="rhi:NGR_b21500"/>
<reference evidence="11" key="1">
    <citation type="journal article" date="2004" name="J. Bacteriol.">
        <title>An evolutionary hot spot: the pNGR234b replicon of Rhizobium sp. strain NGR234.</title>
        <authorList>
            <person name="Streit W.R."/>
            <person name="Schmitz R.A."/>
            <person name="Perret X."/>
            <person name="Staehelin C."/>
            <person name="Deakin W.J."/>
            <person name="Raasch C."/>
            <person name="Liesegang H."/>
            <person name="Broughton W.J."/>
        </authorList>
    </citation>
    <scope>NUCLEOTIDE SEQUENCE [LARGE SCALE GENOMIC DNA]</scope>
    <source>
        <strain evidence="11">NBRC 101917 / NGR234</strain>
    </source>
</reference>
<reference evidence="10 11" key="2">
    <citation type="journal article" date="2009" name="Appl. Environ. Microbiol.">
        <title>Rhizobium sp. strain NGR234 possesses a remarkable number of secretion systems.</title>
        <authorList>
            <person name="Schmeisser C."/>
            <person name="Liesegang H."/>
            <person name="Krysciak D."/>
            <person name="Bakkou N."/>
            <person name="Le Quere A."/>
            <person name="Wollherr A."/>
            <person name="Heinemeyer I."/>
            <person name="Morgenstern B."/>
            <person name="Pommerening-Roeser A."/>
            <person name="Flores M."/>
            <person name="Palacios R."/>
            <person name="Brenner S."/>
            <person name="Gottschalk G."/>
            <person name="Schmitz R.A."/>
            <person name="Broughton W.J."/>
            <person name="Perret X."/>
            <person name="Strittmatter A.W."/>
            <person name="Streit W.R."/>
        </authorList>
    </citation>
    <scope>NUCLEOTIDE SEQUENCE [LARGE SCALE GENOMIC DNA]</scope>
    <source>
        <strain evidence="11">NBRC 101917 / NGR234</strain>
    </source>
</reference>
<dbReference type="HOGENOM" id="CLU_047691_3_0_5"/>
<dbReference type="PANTHER" id="PTHR43133:SF51">
    <property type="entry name" value="RNA POLYMERASE SIGMA FACTOR"/>
    <property type="match status" value="1"/>
</dbReference>